<proteinExistence type="predicted"/>
<keyword evidence="4" id="KW-1185">Reference proteome</keyword>
<keyword evidence="2" id="KW-0812">Transmembrane</keyword>
<evidence type="ECO:0000313" key="4">
    <source>
        <dbReference type="Proteomes" id="UP001153555"/>
    </source>
</evidence>
<feature type="non-terminal residue" evidence="3">
    <location>
        <position position="224"/>
    </location>
</feature>
<comment type="caution">
    <text evidence="3">The sequence shown here is derived from an EMBL/GenBank/DDBJ whole genome shotgun (WGS) entry which is preliminary data.</text>
</comment>
<feature type="compositionally biased region" description="Basic residues" evidence="1">
    <location>
        <begin position="213"/>
        <end position="224"/>
    </location>
</feature>
<keyword evidence="2" id="KW-1133">Transmembrane helix</keyword>
<reference evidence="3" key="1">
    <citation type="submission" date="2019-12" db="EMBL/GenBank/DDBJ databases">
        <authorList>
            <person name="Scholes J."/>
        </authorList>
    </citation>
    <scope>NUCLEOTIDE SEQUENCE</scope>
</reference>
<dbReference type="EMBL" id="CACSLK010011356">
    <property type="protein sequence ID" value="CAA0813586.1"/>
    <property type="molecule type" value="Genomic_DNA"/>
</dbReference>
<feature type="transmembrane region" description="Helical" evidence="2">
    <location>
        <begin position="12"/>
        <end position="29"/>
    </location>
</feature>
<feature type="non-terminal residue" evidence="3">
    <location>
        <position position="1"/>
    </location>
</feature>
<keyword evidence="2" id="KW-0472">Membrane</keyword>
<feature type="compositionally biased region" description="Acidic residues" evidence="1">
    <location>
        <begin position="101"/>
        <end position="114"/>
    </location>
</feature>
<feature type="compositionally biased region" description="Basic and acidic residues" evidence="1">
    <location>
        <begin position="87"/>
        <end position="100"/>
    </location>
</feature>
<dbReference type="AlphaFoldDB" id="A0A9N7MTA3"/>
<evidence type="ECO:0000256" key="2">
    <source>
        <dbReference type="SAM" id="Phobius"/>
    </source>
</evidence>
<sequence length="224" mass="26235">NLCFSIRYKGPFKYFFFLIFVFFHVQGPFESRLFAMVCLENDKLRKQIELLESCWNLSGEKERMKKKKEKKKSEKKEADGGDGVCFAEEKEEKEEEKQEEKPEEIEEEREEEKEEEKKEERWALMIVEKEPVVDDNEGVTEFENLDRLVNLVIEDAGLMEGSDAGLMEGSAAGSRVEEKQQPSSMVKRVREREGRKKTTKPVDFMTPPSSCLKRQKKEKKKSKS</sequence>
<evidence type="ECO:0000256" key="1">
    <source>
        <dbReference type="SAM" id="MobiDB-lite"/>
    </source>
</evidence>
<gene>
    <name evidence="3" type="ORF">SHERM_14145</name>
</gene>
<name>A0A9N7MTA3_STRHE</name>
<feature type="region of interest" description="Disordered" evidence="1">
    <location>
        <begin position="164"/>
        <end position="224"/>
    </location>
</feature>
<evidence type="ECO:0000313" key="3">
    <source>
        <dbReference type="EMBL" id="CAA0813586.1"/>
    </source>
</evidence>
<dbReference type="Proteomes" id="UP001153555">
    <property type="component" value="Unassembled WGS sequence"/>
</dbReference>
<feature type="region of interest" description="Disordered" evidence="1">
    <location>
        <begin position="62"/>
        <end position="119"/>
    </location>
</feature>
<organism evidence="3 4">
    <name type="scientific">Striga hermonthica</name>
    <name type="common">Purple witchweed</name>
    <name type="synonym">Buchnera hermonthica</name>
    <dbReference type="NCBI Taxonomy" id="68872"/>
    <lineage>
        <taxon>Eukaryota</taxon>
        <taxon>Viridiplantae</taxon>
        <taxon>Streptophyta</taxon>
        <taxon>Embryophyta</taxon>
        <taxon>Tracheophyta</taxon>
        <taxon>Spermatophyta</taxon>
        <taxon>Magnoliopsida</taxon>
        <taxon>eudicotyledons</taxon>
        <taxon>Gunneridae</taxon>
        <taxon>Pentapetalae</taxon>
        <taxon>asterids</taxon>
        <taxon>lamiids</taxon>
        <taxon>Lamiales</taxon>
        <taxon>Orobanchaceae</taxon>
        <taxon>Buchnereae</taxon>
        <taxon>Striga</taxon>
    </lineage>
</organism>
<protein>
    <submittedName>
        <fullName evidence="3">Uncharacterized protein</fullName>
    </submittedName>
</protein>
<accession>A0A9N7MTA3</accession>